<proteinExistence type="inferred from homology"/>
<dbReference type="InterPro" id="IPR018391">
    <property type="entry name" value="PQQ_b-propeller_rpt"/>
</dbReference>
<feature type="domain" description="ER membrane protein complex subunit 1 C-terminal" evidence="12">
    <location>
        <begin position="708"/>
        <end position="913"/>
    </location>
</feature>
<dbReference type="FunCoup" id="A0A2J7PZI0">
    <property type="interactions" value="2361"/>
</dbReference>
<organism evidence="14 15">
    <name type="scientific">Cryptotermes secundus</name>
    <dbReference type="NCBI Taxonomy" id="105785"/>
    <lineage>
        <taxon>Eukaryota</taxon>
        <taxon>Metazoa</taxon>
        <taxon>Ecdysozoa</taxon>
        <taxon>Arthropoda</taxon>
        <taxon>Hexapoda</taxon>
        <taxon>Insecta</taxon>
        <taxon>Pterygota</taxon>
        <taxon>Neoptera</taxon>
        <taxon>Polyneoptera</taxon>
        <taxon>Dictyoptera</taxon>
        <taxon>Blattodea</taxon>
        <taxon>Blattoidea</taxon>
        <taxon>Termitoidae</taxon>
        <taxon>Kalotermitidae</taxon>
        <taxon>Cryptotermitinae</taxon>
        <taxon>Cryptotermes</taxon>
    </lineage>
</organism>
<dbReference type="InterPro" id="IPR026895">
    <property type="entry name" value="EMC1"/>
</dbReference>
<evidence type="ECO:0000256" key="7">
    <source>
        <dbReference type="ARBA" id="ARBA00022824"/>
    </source>
</evidence>
<evidence type="ECO:0000256" key="4">
    <source>
        <dbReference type="ARBA" id="ARBA00020824"/>
    </source>
</evidence>
<keyword evidence="5" id="KW-0812">Transmembrane</keyword>
<feature type="chain" id="PRO_5014433361" description="ER membrane protein complex subunit 1" evidence="11">
    <location>
        <begin position="21"/>
        <end position="914"/>
    </location>
</feature>
<evidence type="ECO:0000256" key="11">
    <source>
        <dbReference type="SAM" id="SignalP"/>
    </source>
</evidence>
<evidence type="ECO:0000256" key="2">
    <source>
        <dbReference type="ARBA" id="ARBA00007904"/>
    </source>
</evidence>
<accession>A0A2J7PZI0</accession>
<evidence type="ECO:0000259" key="13">
    <source>
        <dbReference type="Pfam" id="PF25293"/>
    </source>
</evidence>
<evidence type="ECO:0000259" key="12">
    <source>
        <dbReference type="Pfam" id="PF07774"/>
    </source>
</evidence>
<dbReference type="GO" id="GO:0034975">
    <property type="term" value="P:protein folding in endoplasmic reticulum"/>
    <property type="evidence" value="ECO:0007669"/>
    <property type="project" value="TreeGrafter"/>
</dbReference>
<comment type="subunit">
    <text evidence="3">Component of the ER membrane protein complex (EMC).</text>
</comment>
<name>A0A2J7PZI0_9NEOP</name>
<comment type="caution">
    <text evidence="14">The sequence shown here is derived from an EMBL/GenBank/DDBJ whole genome shotgun (WGS) entry which is preliminary data.</text>
</comment>
<dbReference type="STRING" id="105785.A0A2J7PZI0"/>
<dbReference type="EMBL" id="NEVH01020334">
    <property type="protein sequence ID" value="PNF21748.1"/>
    <property type="molecule type" value="Genomic_DNA"/>
</dbReference>
<feature type="signal peptide" evidence="11">
    <location>
        <begin position="1"/>
        <end position="20"/>
    </location>
</feature>
<evidence type="ECO:0000256" key="3">
    <source>
        <dbReference type="ARBA" id="ARBA00011276"/>
    </source>
</evidence>
<dbReference type="PANTHER" id="PTHR21573">
    <property type="entry name" value="ER MEMBRANE PROTEIN COMPLEX SUBUNIT 1"/>
    <property type="match status" value="1"/>
</dbReference>
<dbReference type="OrthoDB" id="28092at2759"/>
<keyword evidence="7" id="KW-0256">Endoplasmic reticulum</keyword>
<dbReference type="PANTHER" id="PTHR21573:SF0">
    <property type="entry name" value="ER MEMBRANE PROTEIN COMPLEX SUBUNIT 1"/>
    <property type="match status" value="1"/>
</dbReference>
<protein>
    <recommendedName>
        <fullName evidence="4">ER membrane protein complex subunit 1</fullName>
    </recommendedName>
</protein>
<dbReference type="Proteomes" id="UP000235965">
    <property type="component" value="Unassembled WGS sequence"/>
</dbReference>
<keyword evidence="8" id="KW-1133">Transmembrane helix</keyword>
<dbReference type="InterPro" id="IPR011678">
    <property type="entry name" value="EMC1_C"/>
</dbReference>
<dbReference type="InterPro" id="IPR011047">
    <property type="entry name" value="Quinoprotein_ADH-like_sf"/>
</dbReference>
<evidence type="ECO:0000313" key="14">
    <source>
        <dbReference type="EMBL" id="PNF21748.1"/>
    </source>
</evidence>
<evidence type="ECO:0000256" key="8">
    <source>
        <dbReference type="ARBA" id="ARBA00022989"/>
    </source>
</evidence>
<keyword evidence="6 11" id="KW-0732">Signal</keyword>
<evidence type="ECO:0000256" key="10">
    <source>
        <dbReference type="ARBA" id="ARBA00023180"/>
    </source>
</evidence>
<keyword evidence="15" id="KW-1185">Reference proteome</keyword>
<dbReference type="SMART" id="SM00564">
    <property type="entry name" value="PQQ"/>
    <property type="match status" value="2"/>
</dbReference>
<evidence type="ECO:0000256" key="6">
    <source>
        <dbReference type="ARBA" id="ARBA00022729"/>
    </source>
</evidence>
<dbReference type="SUPFAM" id="SSF50998">
    <property type="entry name" value="Quinoprotein alcohol dehydrogenase-like"/>
    <property type="match status" value="1"/>
</dbReference>
<keyword evidence="9" id="KW-0472">Membrane</keyword>
<evidence type="ECO:0000256" key="5">
    <source>
        <dbReference type="ARBA" id="ARBA00022692"/>
    </source>
</evidence>
<evidence type="ECO:0000256" key="1">
    <source>
        <dbReference type="ARBA" id="ARBA00004115"/>
    </source>
</evidence>
<dbReference type="Pfam" id="PF25293">
    <property type="entry name" value="Beta-prop_EMC1_N"/>
    <property type="match status" value="2"/>
</dbReference>
<dbReference type="GO" id="GO:0072546">
    <property type="term" value="C:EMC complex"/>
    <property type="evidence" value="ECO:0007669"/>
    <property type="project" value="InterPro"/>
</dbReference>
<sequence length="914" mass="101238">MKYSVTVFVLLTWAFRWSFCIYEDQIGKFDWRQTYIGKLKFAYLDTISTTKKAFVATEENVVAALNLKTGQIVWRHVLEKADQGEIQFMDGDGDDIVTVSGRNIFVVRTWDPHNGFLKSEWTVAQPLIRRLIDIKWFLYQKQLFQVVSVALSDITITAYNISAGTKVSSDLIHAPWMAQDSRCVLAVPYLACLDKVGQEVLLHSFSLTGAGTQTKSLSAFMGEVKTSVTLETVGGSQPVVEVAMVGNSSKHILLLEANGFTLYPHQLPSAAKLYVASYEKSSIVLQALYMEGWLVLSGSTLETGKELSDLAGKLKYPSGLGEGNIAAAVCSPKKDKGKGCRILLVTDDHAIALMSHPGKFVWVREEALASIAAVEILDLPVSDTDAAIEKEFDHKETGFVGMFVHRLASQILQLRSLVLTILGLGEPPSAGQRAGLVRDEFGLHKMIVVASSAGKVFGIDNLSGEIIWQQRLENVKPYVDQATGKNHAPFFVQRTTRHFPSPAQCALLLRHKVTDEGVLFVFNPITGQPLAESDGLISLGYKVKQSFLLHEGNKESLRGILLLDNEDNLHVYPESAQSVAVAMAATIFIFTADPNSGLLVGYSLALSTKQNLIATRVWEIKLTHGSQRITAVISKSSIEKVHSQGRVLGDRSVLYKYINPNLVAVLTQGFDPVHKQFLNIYLIDVVSGSVIFSISHKRAREPVHIVHSENWLLYSYFSDKSRRTEIVTLELYEGKVQSNTTAFSSVAAPLQPIVDRQAYILPGMIESMKETITEKGITSKHILVALANGAILEIPWVFLDPRRPITVTSEMREEGVIPYMPELPIPSEAIINYNQTVQRVRGIHTTPSGLESTCLVFVYGLDMFYTRVAPSKTFDLLKEDFDHFLITAVLLGLTVTSYITKKLASRKALKQAWK</sequence>
<comment type="similarity">
    <text evidence="2">Belongs to the EMC1 family.</text>
</comment>
<evidence type="ECO:0000256" key="9">
    <source>
        <dbReference type="ARBA" id="ARBA00023136"/>
    </source>
</evidence>
<dbReference type="AlphaFoldDB" id="A0A2J7PZI0"/>
<dbReference type="Pfam" id="PF07774">
    <property type="entry name" value="EMC1_C"/>
    <property type="match status" value="1"/>
</dbReference>
<dbReference type="InterPro" id="IPR058545">
    <property type="entry name" value="Beta-prop_EMC1_1st"/>
</dbReference>
<keyword evidence="10" id="KW-0325">Glycoprotein</keyword>
<dbReference type="InParanoid" id="A0A2J7PZI0"/>
<evidence type="ECO:0000313" key="15">
    <source>
        <dbReference type="Proteomes" id="UP000235965"/>
    </source>
</evidence>
<comment type="subcellular location">
    <subcellularLocation>
        <location evidence="1">Endoplasmic reticulum membrane</location>
        <topology evidence="1">Single-pass type I membrane protein</topology>
    </subcellularLocation>
</comment>
<gene>
    <name evidence="14" type="ORF">B7P43_G09879</name>
</gene>
<feature type="domain" description="EMC1 first beta-propeller" evidence="13">
    <location>
        <begin position="21"/>
        <end position="123"/>
    </location>
</feature>
<reference evidence="14 15" key="1">
    <citation type="submission" date="2017-12" db="EMBL/GenBank/DDBJ databases">
        <title>Hemimetabolous genomes reveal molecular basis of termite eusociality.</title>
        <authorList>
            <person name="Harrison M.C."/>
            <person name="Jongepier E."/>
            <person name="Robertson H.M."/>
            <person name="Arning N."/>
            <person name="Bitard-Feildel T."/>
            <person name="Chao H."/>
            <person name="Childers C.P."/>
            <person name="Dinh H."/>
            <person name="Doddapaneni H."/>
            <person name="Dugan S."/>
            <person name="Gowin J."/>
            <person name="Greiner C."/>
            <person name="Han Y."/>
            <person name="Hu H."/>
            <person name="Hughes D.S.T."/>
            <person name="Huylmans A.-K."/>
            <person name="Kemena C."/>
            <person name="Kremer L.P.M."/>
            <person name="Lee S.L."/>
            <person name="Lopez-Ezquerra A."/>
            <person name="Mallet L."/>
            <person name="Monroy-Kuhn J.M."/>
            <person name="Moser A."/>
            <person name="Murali S.C."/>
            <person name="Muzny D.M."/>
            <person name="Otani S."/>
            <person name="Piulachs M.-D."/>
            <person name="Poelchau M."/>
            <person name="Qu J."/>
            <person name="Schaub F."/>
            <person name="Wada-Katsumata A."/>
            <person name="Worley K.C."/>
            <person name="Xie Q."/>
            <person name="Ylla G."/>
            <person name="Poulsen M."/>
            <person name="Gibbs R.A."/>
            <person name="Schal C."/>
            <person name="Richards S."/>
            <person name="Belles X."/>
            <person name="Korb J."/>
            <person name="Bornberg-Bauer E."/>
        </authorList>
    </citation>
    <scope>NUCLEOTIDE SEQUENCE [LARGE SCALE GENOMIC DNA]</scope>
    <source>
        <tissue evidence="14">Whole body</tissue>
    </source>
</reference>
<feature type="domain" description="EMC1 first beta-propeller" evidence="13">
    <location>
        <begin position="142"/>
        <end position="366"/>
    </location>
</feature>